<dbReference type="GeneTree" id="ENSGT00940000168750"/>
<dbReference type="Gene3D" id="1.20.890.10">
    <property type="entry name" value="cAMP-dependent protein kinase regulatory subunit, dimerization-anchoring domain"/>
    <property type="match status" value="1"/>
</dbReference>
<proteinExistence type="predicted"/>
<dbReference type="PANTHER" id="PTHR34927">
    <property type="entry name" value="IQ DOMAIN-CONTAINING PROTEIN K"/>
    <property type="match status" value="1"/>
</dbReference>
<name>A0A4W4GMU4_ELEEL</name>
<organism evidence="1 2">
    <name type="scientific">Electrophorus electricus</name>
    <name type="common">Electric eel</name>
    <name type="synonym">Gymnotus electricus</name>
    <dbReference type="NCBI Taxonomy" id="8005"/>
    <lineage>
        <taxon>Eukaryota</taxon>
        <taxon>Metazoa</taxon>
        <taxon>Chordata</taxon>
        <taxon>Craniata</taxon>
        <taxon>Vertebrata</taxon>
        <taxon>Euteleostomi</taxon>
        <taxon>Actinopterygii</taxon>
        <taxon>Neopterygii</taxon>
        <taxon>Teleostei</taxon>
        <taxon>Ostariophysi</taxon>
        <taxon>Gymnotiformes</taxon>
        <taxon>Gymnotoidei</taxon>
        <taxon>Gymnotidae</taxon>
        <taxon>Electrophorus</taxon>
    </lineage>
</organism>
<dbReference type="Proteomes" id="UP000314983">
    <property type="component" value="Chromosome 1"/>
</dbReference>
<dbReference type="Ensembl" id="ENSEEET00000038005.2">
    <property type="protein sequence ID" value="ENSEEEP00000037568.2"/>
    <property type="gene ID" value="ENSEEEG00000017869.2"/>
</dbReference>
<evidence type="ECO:0000313" key="2">
    <source>
        <dbReference type="Proteomes" id="UP000314983"/>
    </source>
</evidence>
<evidence type="ECO:0000313" key="1">
    <source>
        <dbReference type="Ensembl" id="ENSEEEP00000037568.2"/>
    </source>
</evidence>
<reference evidence="2" key="1">
    <citation type="journal article" date="2014" name="Science">
        <title>Nonhuman genetics. Genomic basis for the convergent evolution of electric organs.</title>
        <authorList>
            <person name="Gallant J.R."/>
            <person name="Traeger L.L."/>
            <person name="Volkening J.D."/>
            <person name="Moffett H."/>
            <person name="Chen P.H."/>
            <person name="Novina C.D."/>
            <person name="Phillips G.N.Jr."/>
            <person name="Anand R."/>
            <person name="Wells G.B."/>
            <person name="Pinch M."/>
            <person name="Guth R."/>
            <person name="Unguez G.A."/>
            <person name="Albert J.S."/>
            <person name="Zakon H.H."/>
            <person name="Samanta M.P."/>
            <person name="Sussman M.R."/>
        </authorList>
    </citation>
    <scope>NUCLEOTIDE SEQUENCE [LARGE SCALE GENOMIC DNA]</scope>
</reference>
<accession>A0A4W4GMU4</accession>
<dbReference type="PROSITE" id="PS50096">
    <property type="entry name" value="IQ"/>
    <property type="match status" value="1"/>
</dbReference>
<evidence type="ECO:0008006" key="3">
    <source>
        <dbReference type="Google" id="ProtNLM"/>
    </source>
</evidence>
<dbReference type="STRING" id="8005.ENSEEEP00000037568"/>
<sequence>MYNYFIGASTHYLERTVFPVLLPGLEAMLREAQKHHCMERKRSAFNGCDFLTEWLYNKNPRRTGLTHLDFYKIPFVQDWLSTHPRPPIPLSLLLTADQAALLIQAFWRGYKVRVHPDVQELRQWQRELREENQDITKTVQEFWAQQESRG</sequence>
<dbReference type="CDD" id="cd23767">
    <property type="entry name" value="IQCD"/>
    <property type="match status" value="1"/>
</dbReference>
<dbReference type="Pfam" id="PF00612">
    <property type="entry name" value="IQ"/>
    <property type="match status" value="1"/>
</dbReference>
<protein>
    <recommendedName>
        <fullName evidence="3">IQ motif containing K</fullName>
    </recommendedName>
</protein>
<dbReference type="CDD" id="cd22969">
    <property type="entry name" value="DD_IQCK"/>
    <property type="match status" value="1"/>
</dbReference>
<reference evidence="1" key="5">
    <citation type="submission" date="2025-09" db="UniProtKB">
        <authorList>
            <consortium name="Ensembl"/>
        </authorList>
    </citation>
    <scope>IDENTIFICATION</scope>
</reference>
<dbReference type="AlphaFoldDB" id="A0A4W4GMU4"/>
<gene>
    <name evidence="1" type="primary">IQCK</name>
</gene>
<dbReference type="PANTHER" id="PTHR34927:SF1">
    <property type="entry name" value="IQ DOMAIN-CONTAINING PROTEIN K"/>
    <property type="match status" value="1"/>
</dbReference>
<reference evidence="2" key="2">
    <citation type="journal article" date="2017" name="Sci. Adv.">
        <title>A tail of two voltages: Proteomic comparison of the three electric organs of the electric eel.</title>
        <authorList>
            <person name="Traeger L.L."/>
            <person name="Sabat G."/>
            <person name="Barrett-Wilt G.A."/>
            <person name="Wells G.B."/>
            <person name="Sussman M.R."/>
        </authorList>
    </citation>
    <scope>NUCLEOTIDE SEQUENCE [LARGE SCALE GENOMIC DNA]</scope>
</reference>
<keyword evidence="2" id="KW-1185">Reference proteome</keyword>
<dbReference type="InterPro" id="IPR043408">
    <property type="entry name" value="IQCK"/>
</dbReference>
<reference evidence="1" key="3">
    <citation type="submission" date="2020-05" db="EMBL/GenBank/DDBJ databases">
        <title>Electrophorus electricus (electric eel) genome, fEleEle1, primary haplotype.</title>
        <authorList>
            <person name="Myers G."/>
            <person name="Meyer A."/>
            <person name="Fedrigo O."/>
            <person name="Formenti G."/>
            <person name="Rhie A."/>
            <person name="Tracey A."/>
            <person name="Sims Y."/>
            <person name="Jarvis E.D."/>
        </authorList>
    </citation>
    <scope>NUCLEOTIDE SEQUENCE [LARGE SCALE GENOMIC DNA]</scope>
</reference>
<reference evidence="1" key="4">
    <citation type="submission" date="2025-08" db="UniProtKB">
        <authorList>
            <consortium name="Ensembl"/>
        </authorList>
    </citation>
    <scope>IDENTIFICATION</scope>
</reference>
<dbReference type="InterPro" id="IPR000048">
    <property type="entry name" value="IQ_motif_EF-hand-BS"/>
</dbReference>